<dbReference type="AlphaFoldDB" id="A0AAV9PJC3"/>
<evidence type="ECO:0000313" key="2">
    <source>
        <dbReference type="EMBL" id="KAK5173406.1"/>
    </source>
</evidence>
<proteinExistence type="predicted"/>
<evidence type="ECO:0000313" key="3">
    <source>
        <dbReference type="Proteomes" id="UP001337655"/>
    </source>
</evidence>
<evidence type="ECO:0000256" key="1">
    <source>
        <dbReference type="SAM" id="MobiDB-lite"/>
    </source>
</evidence>
<organism evidence="2 3">
    <name type="scientific">Saxophila tyrrhenica</name>
    <dbReference type="NCBI Taxonomy" id="1690608"/>
    <lineage>
        <taxon>Eukaryota</taxon>
        <taxon>Fungi</taxon>
        <taxon>Dikarya</taxon>
        <taxon>Ascomycota</taxon>
        <taxon>Pezizomycotina</taxon>
        <taxon>Dothideomycetes</taxon>
        <taxon>Dothideomycetidae</taxon>
        <taxon>Mycosphaerellales</taxon>
        <taxon>Extremaceae</taxon>
        <taxon>Saxophila</taxon>
    </lineage>
</organism>
<accession>A0AAV9PJC3</accession>
<dbReference type="GeneID" id="89923434"/>
<feature type="region of interest" description="Disordered" evidence="1">
    <location>
        <begin position="157"/>
        <end position="203"/>
    </location>
</feature>
<dbReference type="RefSeq" id="XP_064662101.1">
    <property type="nucleotide sequence ID" value="XM_064799346.1"/>
</dbReference>
<keyword evidence="3" id="KW-1185">Reference proteome</keyword>
<dbReference type="Proteomes" id="UP001337655">
    <property type="component" value="Unassembled WGS sequence"/>
</dbReference>
<name>A0AAV9PJC3_9PEZI</name>
<reference evidence="2 3" key="1">
    <citation type="submission" date="2023-08" db="EMBL/GenBank/DDBJ databases">
        <title>Black Yeasts Isolated from many extreme environments.</title>
        <authorList>
            <person name="Coleine C."/>
            <person name="Stajich J.E."/>
            <person name="Selbmann L."/>
        </authorList>
    </citation>
    <scope>NUCLEOTIDE SEQUENCE [LARGE SCALE GENOMIC DNA]</scope>
    <source>
        <strain evidence="2 3">CCFEE 5935</strain>
    </source>
</reference>
<dbReference type="EMBL" id="JAVRRT010000003">
    <property type="protein sequence ID" value="KAK5173406.1"/>
    <property type="molecule type" value="Genomic_DNA"/>
</dbReference>
<sequence length="203" mass="22084">MSTSRKHSLTREEQEAQKEACTRQASSEPSRQRPDNDGFVDGFSRIYDPKDPDAGIPPDLYAVTSAIIVDLNPPGTTLFASNLSLLPQQQLVDFINRVLPWILTECNKARSTDYDDKWFGLEGQSFEELPFDVIVSLAYQCLVDACCVVRLADPAAAPASDEEEDQKDESEKPSVGADATGLGLMGDAGDDGNEAEQPQGGEQ</sequence>
<feature type="region of interest" description="Disordered" evidence="1">
    <location>
        <begin position="1"/>
        <end position="44"/>
    </location>
</feature>
<comment type="caution">
    <text evidence="2">The sequence shown here is derived from an EMBL/GenBank/DDBJ whole genome shotgun (WGS) entry which is preliminary data.</text>
</comment>
<feature type="compositionally biased region" description="Basic and acidic residues" evidence="1">
    <location>
        <begin position="9"/>
        <end position="21"/>
    </location>
</feature>
<feature type="compositionally biased region" description="Low complexity" evidence="1">
    <location>
        <begin position="176"/>
        <end position="187"/>
    </location>
</feature>
<protein>
    <submittedName>
        <fullName evidence="2">Uncharacterized protein</fullName>
    </submittedName>
</protein>
<gene>
    <name evidence="2" type="ORF">LTR77_002087</name>
</gene>